<accession>A0A427YQC3</accession>
<dbReference type="InterPro" id="IPR010987">
    <property type="entry name" value="Glutathione-S-Trfase_C-like"/>
</dbReference>
<dbReference type="PROSITE" id="PS50405">
    <property type="entry name" value="GST_CTER"/>
    <property type="match status" value="1"/>
</dbReference>
<evidence type="ECO:0000259" key="1">
    <source>
        <dbReference type="PROSITE" id="PS50404"/>
    </source>
</evidence>
<dbReference type="AlphaFoldDB" id="A0A427YQC3"/>
<evidence type="ECO:0000313" key="3">
    <source>
        <dbReference type="EMBL" id="RSH93308.1"/>
    </source>
</evidence>
<evidence type="ECO:0008006" key="5">
    <source>
        <dbReference type="Google" id="ProtNLM"/>
    </source>
</evidence>
<dbReference type="Proteomes" id="UP000279259">
    <property type="component" value="Unassembled WGS sequence"/>
</dbReference>
<dbReference type="SUPFAM" id="SSF47616">
    <property type="entry name" value="GST C-terminal domain-like"/>
    <property type="match status" value="1"/>
</dbReference>
<dbReference type="PROSITE" id="PS50404">
    <property type="entry name" value="GST_NTER"/>
    <property type="match status" value="1"/>
</dbReference>
<reference evidence="3 4" key="1">
    <citation type="submission" date="2018-11" db="EMBL/GenBank/DDBJ databases">
        <title>Genome sequence of Saitozyma podzolica DSM 27192.</title>
        <authorList>
            <person name="Aliyu H."/>
            <person name="Gorte O."/>
            <person name="Ochsenreither K."/>
        </authorList>
    </citation>
    <scope>NUCLEOTIDE SEQUENCE [LARGE SCALE GENOMIC DNA]</scope>
    <source>
        <strain evidence="3 4">DSM 27192</strain>
    </source>
</reference>
<dbReference type="Gene3D" id="3.40.30.10">
    <property type="entry name" value="Glutaredoxin"/>
    <property type="match status" value="1"/>
</dbReference>
<dbReference type="InterPro" id="IPR004045">
    <property type="entry name" value="Glutathione_S-Trfase_N"/>
</dbReference>
<dbReference type="SUPFAM" id="SSF52833">
    <property type="entry name" value="Thioredoxin-like"/>
    <property type="match status" value="1"/>
</dbReference>
<evidence type="ECO:0000259" key="2">
    <source>
        <dbReference type="PROSITE" id="PS50405"/>
    </source>
</evidence>
<proteinExistence type="predicted"/>
<sequence>MSSDSLPKAILYSWPTSVWSTVPRLCLREKGYGENEYVIKQVDISRGENFAPSYLKLNMNGTIPTLAVPMIETTGPGVDTRFRTLRDTITICDFLDQARSSHSSRTVSDRPAPTLAPATIEGKALSDIIIDLVHRPSVDPNFLQLAAASPEELKVKAHGPPGEMLNARKSNLEAYVAEAEQLAKDSVASGKTKDGKETTTYEQRMVAFLKEKEAANKLLWEVFNGQAGSEREQVFFEASKKAWNEGVPDTLSKLEDSIKGLYALGDQVSLADLHVIAWMARLISLAGGGPTPGGVDKLQAKAGGTIGPKVRAFWAAWVERSSFKQEYPGKLH</sequence>
<dbReference type="EMBL" id="RSCD01000004">
    <property type="protein sequence ID" value="RSH93308.1"/>
    <property type="molecule type" value="Genomic_DNA"/>
</dbReference>
<feature type="domain" description="GST N-terminal" evidence="1">
    <location>
        <begin position="7"/>
        <end position="103"/>
    </location>
</feature>
<dbReference type="InterPro" id="IPR036282">
    <property type="entry name" value="Glutathione-S-Trfase_C_sf"/>
</dbReference>
<dbReference type="InterPro" id="IPR036249">
    <property type="entry name" value="Thioredoxin-like_sf"/>
</dbReference>
<dbReference type="CDD" id="cd00299">
    <property type="entry name" value="GST_C_family"/>
    <property type="match status" value="1"/>
</dbReference>
<name>A0A427YQC3_9TREE</name>
<gene>
    <name evidence="3" type="ORF">EHS25_007662</name>
</gene>
<comment type="caution">
    <text evidence="3">The sequence shown here is derived from an EMBL/GenBank/DDBJ whole genome shotgun (WGS) entry which is preliminary data.</text>
</comment>
<feature type="domain" description="GST C-terminal" evidence="2">
    <location>
        <begin position="194"/>
        <end position="332"/>
    </location>
</feature>
<organism evidence="3 4">
    <name type="scientific">Saitozyma podzolica</name>
    <dbReference type="NCBI Taxonomy" id="1890683"/>
    <lineage>
        <taxon>Eukaryota</taxon>
        <taxon>Fungi</taxon>
        <taxon>Dikarya</taxon>
        <taxon>Basidiomycota</taxon>
        <taxon>Agaricomycotina</taxon>
        <taxon>Tremellomycetes</taxon>
        <taxon>Tremellales</taxon>
        <taxon>Trimorphomycetaceae</taxon>
        <taxon>Saitozyma</taxon>
    </lineage>
</organism>
<keyword evidence="4" id="KW-1185">Reference proteome</keyword>
<dbReference type="CDD" id="cd00570">
    <property type="entry name" value="GST_N_family"/>
    <property type="match status" value="1"/>
</dbReference>
<protein>
    <recommendedName>
        <fullName evidence="5">GST N-terminal domain-containing protein</fullName>
    </recommendedName>
</protein>
<dbReference type="Pfam" id="PF13417">
    <property type="entry name" value="GST_N_3"/>
    <property type="match status" value="1"/>
</dbReference>
<dbReference type="STRING" id="1890683.A0A427YQC3"/>
<evidence type="ECO:0000313" key="4">
    <source>
        <dbReference type="Proteomes" id="UP000279259"/>
    </source>
</evidence>
<dbReference type="OrthoDB" id="412788at2759"/>